<dbReference type="EnsemblPlants" id="OBART08G08590.1">
    <property type="protein sequence ID" value="OBART08G08590.1"/>
    <property type="gene ID" value="OBART08G08590"/>
</dbReference>
<evidence type="ECO:0000313" key="3">
    <source>
        <dbReference type="Proteomes" id="UP000026960"/>
    </source>
</evidence>
<organism evidence="2">
    <name type="scientific">Oryza barthii</name>
    <dbReference type="NCBI Taxonomy" id="65489"/>
    <lineage>
        <taxon>Eukaryota</taxon>
        <taxon>Viridiplantae</taxon>
        <taxon>Streptophyta</taxon>
        <taxon>Embryophyta</taxon>
        <taxon>Tracheophyta</taxon>
        <taxon>Spermatophyta</taxon>
        <taxon>Magnoliopsida</taxon>
        <taxon>Liliopsida</taxon>
        <taxon>Poales</taxon>
        <taxon>Poaceae</taxon>
        <taxon>BOP clade</taxon>
        <taxon>Oryzoideae</taxon>
        <taxon>Oryzeae</taxon>
        <taxon>Oryzinae</taxon>
        <taxon>Oryza</taxon>
    </lineage>
</organism>
<reference evidence="2" key="1">
    <citation type="journal article" date="2009" name="Rice">
        <title>De Novo Next Generation Sequencing of Plant Genomes.</title>
        <authorList>
            <person name="Rounsley S."/>
            <person name="Marri P.R."/>
            <person name="Yu Y."/>
            <person name="He R."/>
            <person name="Sisneros N."/>
            <person name="Goicoechea J.L."/>
            <person name="Lee S.J."/>
            <person name="Angelova A."/>
            <person name="Kudrna D."/>
            <person name="Luo M."/>
            <person name="Affourtit J."/>
            <person name="Desany B."/>
            <person name="Knight J."/>
            <person name="Niazi F."/>
            <person name="Egholm M."/>
            <person name="Wing R.A."/>
        </authorList>
    </citation>
    <scope>NUCLEOTIDE SEQUENCE [LARGE SCALE GENOMIC DNA]</scope>
    <source>
        <strain evidence="2">cv. IRGC 105608</strain>
    </source>
</reference>
<dbReference type="HOGENOM" id="CLU_1848171_0_0_1"/>
<evidence type="ECO:0000256" key="1">
    <source>
        <dbReference type="SAM" id="MobiDB-lite"/>
    </source>
</evidence>
<keyword evidence="3" id="KW-1185">Reference proteome</keyword>
<feature type="region of interest" description="Disordered" evidence="1">
    <location>
        <begin position="119"/>
        <end position="139"/>
    </location>
</feature>
<name>A0A0D3GYA2_9ORYZ</name>
<feature type="compositionally biased region" description="Basic and acidic residues" evidence="1">
    <location>
        <begin position="119"/>
        <end position="129"/>
    </location>
</feature>
<accession>A0A0D3GYA2</accession>
<dbReference type="AlphaFoldDB" id="A0A0D3GYA2"/>
<reference evidence="2" key="2">
    <citation type="submission" date="2015-03" db="UniProtKB">
        <authorList>
            <consortium name="EnsemblPlants"/>
        </authorList>
    </citation>
    <scope>IDENTIFICATION</scope>
</reference>
<dbReference type="Gramene" id="OBART08G08590.1">
    <property type="protein sequence ID" value="OBART08G08590.1"/>
    <property type="gene ID" value="OBART08G08590"/>
</dbReference>
<feature type="compositionally biased region" description="Polar residues" evidence="1">
    <location>
        <begin position="130"/>
        <end position="139"/>
    </location>
</feature>
<dbReference type="Proteomes" id="UP000026960">
    <property type="component" value="Chromosome 8"/>
</dbReference>
<dbReference type="PaxDb" id="65489-OBART08G08590.1"/>
<sequence length="139" mass="16232">MRRWLRRARRGLWRRRSRQAWSEGCGGAELLSRGPYGLLLQSDLAAPFPFSSSGWIARRGGTARRRHALHSAWATRFPRPCGLAEAKKRASLHGDESLWWDTTRTDTRAFFRRGAVKERATSPHRERLNKQNYSYRKRP</sequence>
<evidence type="ECO:0000313" key="2">
    <source>
        <dbReference type="EnsemblPlants" id="OBART08G08590.1"/>
    </source>
</evidence>
<proteinExistence type="predicted"/>
<protein>
    <submittedName>
        <fullName evidence="2">Uncharacterized protein</fullName>
    </submittedName>
</protein>